<dbReference type="InterPro" id="IPR023157">
    <property type="entry name" value="AGR-C-984p-like_sf"/>
</dbReference>
<sequence>MTISALVPMDGLAGYRFLQRTREQQEYMIAQSPVSQRLEETFRDRIGSITTAAQLVNDRELLEVSLAAFGLSSDIDSKYFIQKVLEEGTTDQSALANKLSDQRYLDFSKAFGFGDRVTPRTQLSTFTDEILTEFKSSSFETSVGDQDETLRIALNADRLLAEVAAEESTDRAKWLGVLGNEPLLQLVQGALGLPDSVSQLALDRQIEIYDEKLQRQMGFEISDLTNDENRDSLIERYLLRSSINTTDSSSPGAMALTLLSS</sequence>
<dbReference type="EMBL" id="FMJB01000064">
    <property type="protein sequence ID" value="SCM69466.1"/>
    <property type="molecule type" value="Genomic_DNA"/>
</dbReference>
<evidence type="ECO:0000313" key="1">
    <source>
        <dbReference type="EMBL" id="SCM69466.1"/>
    </source>
</evidence>
<reference evidence="2" key="1">
    <citation type="submission" date="2016-09" db="EMBL/GenBank/DDBJ databases">
        <authorList>
            <person name="Wibberg D."/>
        </authorList>
    </citation>
    <scope>NUCLEOTIDE SEQUENCE [LARGE SCALE GENOMIC DNA]</scope>
</reference>
<dbReference type="Pfam" id="PF06748">
    <property type="entry name" value="DUF1217"/>
    <property type="match status" value="1"/>
</dbReference>
<dbReference type="Gene3D" id="1.10.3700.10">
    <property type="entry name" value="AGR C 984p-like"/>
    <property type="match status" value="1"/>
</dbReference>
<evidence type="ECO:0008006" key="3">
    <source>
        <dbReference type="Google" id="ProtNLM"/>
    </source>
</evidence>
<proteinExistence type="predicted"/>
<dbReference type="Proteomes" id="UP000184085">
    <property type="component" value="Unassembled WGS sequence"/>
</dbReference>
<protein>
    <recommendedName>
        <fullName evidence="3">Flagellar protein</fullName>
    </recommendedName>
</protein>
<name>A0A1M4N8G3_9RHOB</name>
<dbReference type="InterPro" id="IPR010626">
    <property type="entry name" value="DUF1217"/>
</dbReference>
<dbReference type="SUPFAM" id="SSF158837">
    <property type="entry name" value="AGR C 984p-like"/>
    <property type="match status" value="1"/>
</dbReference>
<evidence type="ECO:0000313" key="2">
    <source>
        <dbReference type="Proteomes" id="UP000184085"/>
    </source>
</evidence>
<dbReference type="AlphaFoldDB" id="A0A1M4N8G3"/>
<keyword evidence="2" id="KW-1185">Reference proteome</keyword>
<dbReference type="RefSeq" id="WP_072709080.1">
    <property type="nucleotide sequence ID" value="NZ_FMJB01000064.1"/>
</dbReference>
<gene>
    <name evidence="1" type="ORF">KARMA_3705</name>
</gene>
<accession>A0A1M4N8G3</accession>
<organism evidence="1 2">
    <name type="scientific">Donghicola eburneus</name>
    <dbReference type="NCBI Taxonomy" id="393278"/>
    <lineage>
        <taxon>Bacteria</taxon>
        <taxon>Pseudomonadati</taxon>
        <taxon>Pseudomonadota</taxon>
        <taxon>Alphaproteobacteria</taxon>
        <taxon>Rhodobacterales</taxon>
        <taxon>Roseobacteraceae</taxon>
        <taxon>Donghicola</taxon>
    </lineage>
</organism>